<accession>A0A0Q9ZJA2</accession>
<keyword evidence="1" id="KW-0812">Transmembrane</keyword>
<dbReference type="OrthoDB" id="1452529at2"/>
<evidence type="ECO:0000313" key="2">
    <source>
        <dbReference type="EMBL" id="KRG28935.1"/>
    </source>
</evidence>
<comment type="caution">
    <text evidence="2">The sequence shown here is derived from an EMBL/GenBank/DDBJ whole genome shotgun (WGS) entry which is preliminary data.</text>
</comment>
<organism evidence="2 3">
    <name type="scientific">Salegentibacter mishustinae</name>
    <dbReference type="NCBI Taxonomy" id="270918"/>
    <lineage>
        <taxon>Bacteria</taxon>
        <taxon>Pseudomonadati</taxon>
        <taxon>Bacteroidota</taxon>
        <taxon>Flavobacteriia</taxon>
        <taxon>Flavobacteriales</taxon>
        <taxon>Flavobacteriaceae</taxon>
        <taxon>Salegentibacter</taxon>
    </lineage>
</organism>
<name>A0A0Q9ZJA2_9FLAO</name>
<dbReference type="AlphaFoldDB" id="A0A0Q9ZJA2"/>
<protein>
    <submittedName>
        <fullName evidence="2">Uncharacterized protein</fullName>
    </submittedName>
</protein>
<feature type="transmembrane region" description="Helical" evidence="1">
    <location>
        <begin position="12"/>
        <end position="29"/>
    </location>
</feature>
<evidence type="ECO:0000313" key="3">
    <source>
        <dbReference type="Proteomes" id="UP000051643"/>
    </source>
</evidence>
<sequence length="130" mass="15472">MIIYYQKKKLNYQLYSGIGFLIIGIAIVLLNNFSLIYYTWVLLGLLQLGTWYFKKKHQYLYITEGRLTKNSLFPKSIKLNELTAIWKFKSSFTLETRQAKIKIDKDLMEDESLFKLTDFLNQIELKPQET</sequence>
<keyword evidence="3" id="KW-1185">Reference proteome</keyword>
<evidence type="ECO:0000256" key="1">
    <source>
        <dbReference type="SAM" id="Phobius"/>
    </source>
</evidence>
<reference evidence="2" key="1">
    <citation type="submission" date="2015-10" db="EMBL/GenBank/DDBJ databases">
        <title>Draft genome sequence of Salegentibacter mishustinae KCTC 12263.</title>
        <authorList>
            <person name="Lin W."/>
            <person name="Zheng Q."/>
        </authorList>
    </citation>
    <scope>NUCLEOTIDE SEQUENCE [LARGE SCALE GENOMIC DNA]</scope>
    <source>
        <strain evidence="2">KCTC 12263</strain>
    </source>
</reference>
<keyword evidence="1" id="KW-0472">Membrane</keyword>
<keyword evidence="1" id="KW-1133">Transmembrane helix</keyword>
<dbReference type="EMBL" id="LKTP01000012">
    <property type="protein sequence ID" value="KRG28935.1"/>
    <property type="molecule type" value="Genomic_DNA"/>
</dbReference>
<proteinExistence type="predicted"/>
<gene>
    <name evidence="2" type="ORF">APR42_03115</name>
</gene>
<dbReference type="RefSeq" id="WP_057481409.1">
    <property type="nucleotide sequence ID" value="NZ_BMWR01000003.1"/>
</dbReference>
<feature type="transmembrane region" description="Helical" evidence="1">
    <location>
        <begin position="35"/>
        <end position="53"/>
    </location>
</feature>
<dbReference type="Proteomes" id="UP000051643">
    <property type="component" value="Unassembled WGS sequence"/>
</dbReference>